<organism evidence="2 3">
    <name type="scientific">Candida boidinii</name>
    <name type="common">Yeast</name>
    <dbReference type="NCBI Taxonomy" id="5477"/>
    <lineage>
        <taxon>Eukaryota</taxon>
        <taxon>Fungi</taxon>
        <taxon>Dikarya</taxon>
        <taxon>Ascomycota</taxon>
        <taxon>Saccharomycotina</taxon>
        <taxon>Pichiomycetes</taxon>
        <taxon>Pichiales</taxon>
        <taxon>Pichiaceae</taxon>
        <taxon>Ogataea</taxon>
        <taxon>Ogataea/Candida clade</taxon>
    </lineage>
</organism>
<accession>A0A9W6WG59</accession>
<evidence type="ECO:0000313" key="2">
    <source>
        <dbReference type="EMBL" id="GME67947.1"/>
    </source>
</evidence>
<keyword evidence="3" id="KW-1185">Reference proteome</keyword>
<dbReference type="EMBL" id="BSXN01000288">
    <property type="protein sequence ID" value="GME67947.1"/>
    <property type="molecule type" value="Genomic_DNA"/>
</dbReference>
<feature type="compositionally biased region" description="Acidic residues" evidence="1">
    <location>
        <begin position="590"/>
        <end position="601"/>
    </location>
</feature>
<dbReference type="AlphaFoldDB" id="A0A9W6WG59"/>
<feature type="compositionally biased region" description="Low complexity" evidence="1">
    <location>
        <begin position="493"/>
        <end position="510"/>
    </location>
</feature>
<proteinExistence type="predicted"/>
<comment type="caution">
    <text evidence="2">The sequence shown here is derived from an EMBL/GenBank/DDBJ whole genome shotgun (WGS) entry which is preliminary data.</text>
</comment>
<sequence>MPFKFEAEIETADAKNLWTRSIYSLSTLSDTTKITIRQPLNTINQNAEVNQNQDNEENDNGTAELQLTAVNFTKTSSLNCAFDKSFFKTFKIDGELPNDAIKDDDNKAKCFSFLVNSKNLTVLFKDCGEDSTKFKFIVIDEDGNNTDDDSHENDTNKVKKSRFMNKFFVELDTNTGLTKKYTLNFIKAKEAFDYKINSVHNHILLRQDANDRKLLENSVVLPNVNRIHSLTISTDILRNFLSIFPSQLEDFRLEIYPNLRRILFHGYNRQQLLTQKSTSRYSNNNRNYSTASSFESQPMTLSSQLSLNDLVTENFYSTSNEEEDKKFKYQVSFRLRDFKIFVNLIGPTYSEFGISEDKHLRMNHQILALNSEDENNCDIIFSSSGAPIIFEKKYYMTMDGQVESQFSNGNGNSLASRITLVTMSDPETDSIIIKDSDKSATTSTTIHVENQRKGLNGGDDDSNDTTEIDLRKSIQIQRLQKIEPIRSGGVDVSEPNTNSKPSSNSTSTSNLDNAIKGNTNHKSLEKQAANNQTESLFVTNNDKDDYNVNELGEFGVPEAIQGNSKEDFRDNGIKEIDVLKNYSIRGIADQGDDYEAEEEEDRTNVDGLDNQSGGTGHRQHKSSSPDENQRQTDGNDPESQSEVLDSIFWDNEKFHKSKAIVIGKDTHESGATSKTLKDTALTYSKRTLKDKEAQEDQEVHSTKRLRLSELGPTQNVEHVKGIFD</sequence>
<feature type="region of interest" description="Disordered" evidence="1">
    <location>
        <begin position="590"/>
        <end position="641"/>
    </location>
</feature>
<feature type="region of interest" description="Disordered" evidence="1">
    <location>
        <begin position="435"/>
        <end position="466"/>
    </location>
</feature>
<name>A0A9W6WG59_CANBO</name>
<reference evidence="2" key="1">
    <citation type="submission" date="2023-04" db="EMBL/GenBank/DDBJ databases">
        <title>Candida boidinii NBRC 10035.</title>
        <authorList>
            <person name="Ichikawa N."/>
            <person name="Sato H."/>
            <person name="Tonouchi N."/>
        </authorList>
    </citation>
    <scope>NUCLEOTIDE SEQUENCE</scope>
    <source>
        <strain evidence="2">NBRC 10035</strain>
    </source>
</reference>
<dbReference type="Proteomes" id="UP001165120">
    <property type="component" value="Unassembled WGS sequence"/>
</dbReference>
<gene>
    <name evidence="2" type="ORF">Cboi02_000128700</name>
</gene>
<feature type="region of interest" description="Disordered" evidence="1">
    <location>
        <begin position="479"/>
        <end position="517"/>
    </location>
</feature>
<evidence type="ECO:0000256" key="1">
    <source>
        <dbReference type="SAM" id="MobiDB-lite"/>
    </source>
</evidence>
<feature type="compositionally biased region" description="Polar residues" evidence="1">
    <location>
        <begin position="631"/>
        <end position="641"/>
    </location>
</feature>
<protein>
    <submittedName>
        <fullName evidence="2">Unnamed protein product</fullName>
    </submittedName>
</protein>
<evidence type="ECO:0000313" key="3">
    <source>
        <dbReference type="Proteomes" id="UP001165120"/>
    </source>
</evidence>